<dbReference type="Gene3D" id="3.40.50.410">
    <property type="entry name" value="von Willebrand factor, type A domain"/>
    <property type="match status" value="1"/>
</dbReference>
<evidence type="ECO:0000259" key="2">
    <source>
        <dbReference type="PROSITE" id="PS50234"/>
    </source>
</evidence>
<keyword evidence="4" id="KW-1185">Reference proteome</keyword>
<keyword evidence="1" id="KW-1133">Transmembrane helix</keyword>
<dbReference type="InterPro" id="IPR051266">
    <property type="entry name" value="CLCR"/>
</dbReference>
<keyword evidence="1" id="KW-0812">Transmembrane</keyword>
<dbReference type="InterPro" id="IPR002035">
    <property type="entry name" value="VWF_A"/>
</dbReference>
<organism evidence="3 4">
    <name type="scientific">Paenibacillus lentus</name>
    <dbReference type="NCBI Taxonomy" id="1338368"/>
    <lineage>
        <taxon>Bacteria</taxon>
        <taxon>Bacillati</taxon>
        <taxon>Bacillota</taxon>
        <taxon>Bacilli</taxon>
        <taxon>Bacillales</taxon>
        <taxon>Paenibacillaceae</taxon>
        <taxon>Paenibacillus</taxon>
    </lineage>
</organism>
<dbReference type="SUPFAM" id="SSF53300">
    <property type="entry name" value="vWA-like"/>
    <property type="match status" value="1"/>
</dbReference>
<feature type="domain" description="VWFA" evidence="2">
    <location>
        <begin position="46"/>
        <end position="231"/>
    </location>
</feature>
<accession>A0A3S8RPY8</accession>
<dbReference type="RefSeq" id="WP_125081133.1">
    <property type="nucleotide sequence ID" value="NZ_CP034248.1"/>
</dbReference>
<evidence type="ECO:0000256" key="1">
    <source>
        <dbReference type="SAM" id="Phobius"/>
    </source>
</evidence>
<dbReference type="PANTHER" id="PTHR10579:SF43">
    <property type="entry name" value="ZINC FINGER (C3HC4-TYPE RING FINGER) FAMILY PROTEIN"/>
    <property type="match status" value="1"/>
</dbReference>
<feature type="transmembrane region" description="Helical" evidence="1">
    <location>
        <begin position="463"/>
        <end position="486"/>
    </location>
</feature>
<gene>
    <name evidence="3" type="ORF">EIM92_01310</name>
</gene>
<dbReference type="PROSITE" id="PS50234">
    <property type="entry name" value="VWFA"/>
    <property type="match status" value="1"/>
</dbReference>
<dbReference type="InterPro" id="IPR036465">
    <property type="entry name" value="vWFA_dom_sf"/>
</dbReference>
<dbReference type="KEGG" id="plen:EIM92_01310"/>
<dbReference type="SMART" id="SM00327">
    <property type="entry name" value="VWA"/>
    <property type="match status" value="1"/>
</dbReference>
<dbReference type="EMBL" id="CP034248">
    <property type="protein sequence ID" value="AZK44998.1"/>
    <property type="molecule type" value="Genomic_DNA"/>
</dbReference>
<evidence type="ECO:0000313" key="4">
    <source>
        <dbReference type="Proteomes" id="UP000273145"/>
    </source>
</evidence>
<dbReference type="Pfam" id="PF00092">
    <property type="entry name" value="VWA"/>
    <property type="match status" value="1"/>
</dbReference>
<sequence length="603" mass="65562">MQKRYKQSLSILTAFMVFWLLVSTLGSEIYGAAPAAQGSQPGSRIDAVLVVDVSNSMKTSDANKVGNEAMKMFIDMLSAQGDKVGIIAFTDKVQREKALLEIKTPEDKQDLKDFIDGLDRGPYTDIAVGVKEAVKVLQKSADPNHEPMIVLLADGNNDFNKSSGRTQSASDQELSKAVEEAKDAGIPIYTIGLNADGKLNKAPLEELANQTGAKAFSTSSADDLPRILSEIFASHLKLKIVPIQTMTGTGSFQEVTVNVPNANVIEANISIMSAKPVETELVNPAGDKVAVPSDEVLLSKSKSYSLIKLLNPAEGDWKLRVKGASKDKIDINLVFNYDLELEMEPITAGSYKPGDKVQIGAYLTSNGQKLQTAELYKNMNAVLLAKDMDSGQTEEIKLNNTGDKFEGTFEIPEAHDYELKVRAEERSFYRESEPLTISAKAASGGAAATKPTTPAVDEEKKPFPWLTVVISAIAAAVLAAAAYFIAAAVKKANRRFVGQIVIEIRDENTHEKSFPQYKKLNAFKGKFNLHQLLQLAPELKETEKVVFTPAKADRILLRNGSAAPVEKSGRVVDASAGLELKSGDRITLPLQHIDKTIFIEYLV</sequence>
<name>A0A3S8RPY8_9BACL</name>
<dbReference type="Proteomes" id="UP000273145">
    <property type="component" value="Chromosome"/>
</dbReference>
<dbReference type="AlphaFoldDB" id="A0A3S8RPY8"/>
<reference evidence="3 4" key="1">
    <citation type="submission" date="2018-11" db="EMBL/GenBank/DDBJ databases">
        <title>Genome sequencing of Paenibacillus lentus DSM25539(T).</title>
        <authorList>
            <person name="Kook J.-K."/>
            <person name="Park S.-N."/>
            <person name="Lim Y.K."/>
        </authorList>
    </citation>
    <scope>NUCLEOTIDE SEQUENCE [LARGE SCALE GENOMIC DNA]</scope>
    <source>
        <strain evidence="3 4">DSM 25539</strain>
    </source>
</reference>
<dbReference type="CDD" id="cd00198">
    <property type="entry name" value="vWFA"/>
    <property type="match status" value="1"/>
</dbReference>
<keyword evidence="1" id="KW-0472">Membrane</keyword>
<protein>
    <submittedName>
        <fullName evidence="3">VWA domain-containing protein</fullName>
    </submittedName>
</protein>
<dbReference type="OrthoDB" id="2923688at2"/>
<proteinExistence type="predicted"/>
<evidence type="ECO:0000313" key="3">
    <source>
        <dbReference type="EMBL" id="AZK44998.1"/>
    </source>
</evidence>
<dbReference type="PANTHER" id="PTHR10579">
    <property type="entry name" value="CALCIUM-ACTIVATED CHLORIDE CHANNEL REGULATOR"/>
    <property type="match status" value="1"/>
</dbReference>